<organism evidence="2 3">
    <name type="scientific">Alosa alosa</name>
    <name type="common">allis shad</name>
    <dbReference type="NCBI Taxonomy" id="278164"/>
    <lineage>
        <taxon>Eukaryota</taxon>
        <taxon>Metazoa</taxon>
        <taxon>Chordata</taxon>
        <taxon>Craniata</taxon>
        <taxon>Vertebrata</taxon>
        <taxon>Euteleostomi</taxon>
        <taxon>Actinopterygii</taxon>
        <taxon>Neopterygii</taxon>
        <taxon>Teleostei</taxon>
        <taxon>Clupei</taxon>
        <taxon>Clupeiformes</taxon>
        <taxon>Clupeoidei</taxon>
        <taxon>Clupeidae</taxon>
        <taxon>Alosa</taxon>
    </lineage>
</organism>
<comment type="caution">
    <text evidence="2">The sequence shown here is derived from an EMBL/GenBank/DDBJ whole genome shotgun (WGS) entry which is preliminary data.</text>
</comment>
<keyword evidence="3" id="KW-1185">Reference proteome</keyword>
<name>A0AAV6GB38_9TELE</name>
<keyword evidence="1" id="KW-1133">Transmembrane helix</keyword>
<protein>
    <submittedName>
        <fullName evidence="2">Uncharacterized protein</fullName>
    </submittedName>
</protein>
<evidence type="ECO:0000313" key="3">
    <source>
        <dbReference type="Proteomes" id="UP000823561"/>
    </source>
</evidence>
<proteinExistence type="predicted"/>
<keyword evidence="1" id="KW-0812">Transmembrane</keyword>
<dbReference type="Gene3D" id="2.60.40.60">
    <property type="entry name" value="Cadherins"/>
    <property type="match status" value="1"/>
</dbReference>
<feature type="transmembrane region" description="Helical" evidence="1">
    <location>
        <begin position="92"/>
        <end position="113"/>
    </location>
</feature>
<evidence type="ECO:0000313" key="2">
    <source>
        <dbReference type="EMBL" id="KAG5269906.1"/>
    </source>
</evidence>
<keyword evidence="1" id="KW-0472">Membrane</keyword>
<dbReference type="Proteomes" id="UP000823561">
    <property type="component" value="Chromosome 14"/>
</dbReference>
<gene>
    <name evidence="2" type="ORF">AALO_G00186450</name>
</gene>
<evidence type="ECO:0000256" key="1">
    <source>
        <dbReference type="SAM" id="Phobius"/>
    </source>
</evidence>
<dbReference type="AlphaFoldDB" id="A0AAV6GB38"/>
<sequence>MRSWISTLQSLFSLGTPQTWLRYRDTHTNLSLNTPYLPPEVYTVPFTISDSSSPPRSTFINLPVTVCTCNVRGNCRMAAKQLQGMPTLQSTVGILGGTFGVIGIILIVVFMRLSYQNPKPPSKANQERVPLKISL</sequence>
<reference evidence="2" key="1">
    <citation type="submission" date="2020-10" db="EMBL/GenBank/DDBJ databases">
        <title>Chromosome-scale genome assembly of the Allis shad, Alosa alosa.</title>
        <authorList>
            <person name="Margot Z."/>
            <person name="Christophe K."/>
            <person name="Cabau C."/>
            <person name="Louis A."/>
            <person name="Berthelot C."/>
            <person name="Parey E."/>
            <person name="Roest Crollius H."/>
            <person name="Montfort J."/>
            <person name="Robinson-Rechavi M."/>
            <person name="Bucao C."/>
            <person name="Bouchez O."/>
            <person name="Gislard M."/>
            <person name="Lluch J."/>
            <person name="Milhes M."/>
            <person name="Lampietro C."/>
            <person name="Lopez Roques C."/>
            <person name="Donnadieu C."/>
            <person name="Braasch I."/>
            <person name="Desvignes T."/>
            <person name="Postlethwait J."/>
            <person name="Bobe J."/>
            <person name="Guiguen Y."/>
        </authorList>
    </citation>
    <scope>NUCLEOTIDE SEQUENCE</scope>
    <source>
        <strain evidence="2">M-15738</strain>
        <tissue evidence="2">Blood</tissue>
    </source>
</reference>
<dbReference type="EMBL" id="JADWDJ010000014">
    <property type="protein sequence ID" value="KAG5269906.1"/>
    <property type="molecule type" value="Genomic_DNA"/>
</dbReference>
<accession>A0AAV6GB38</accession>